<comment type="subcellular location">
    <subcellularLocation>
        <location evidence="1">Secreted</location>
    </subcellularLocation>
</comment>
<feature type="region of interest" description="Disordered" evidence="4">
    <location>
        <begin position="1094"/>
        <end position="1180"/>
    </location>
</feature>
<feature type="domain" description="Hemicentin-1-like von Willebrand factor A" evidence="6">
    <location>
        <begin position="357"/>
        <end position="541"/>
    </location>
</feature>
<evidence type="ECO:0008006" key="10">
    <source>
        <dbReference type="Google" id="ProtNLM"/>
    </source>
</evidence>
<evidence type="ECO:0000256" key="2">
    <source>
        <dbReference type="ARBA" id="ARBA00022525"/>
    </source>
</evidence>
<keyword evidence="2" id="KW-0964">Secreted</keyword>
<dbReference type="EnsemblMetazoa" id="G4682.6">
    <property type="protein sequence ID" value="G4682.6:cds"/>
    <property type="gene ID" value="G4682"/>
</dbReference>
<name>A0A8W8N552_MAGGI</name>
<evidence type="ECO:0000259" key="7">
    <source>
        <dbReference type="Pfam" id="PF25107"/>
    </source>
</evidence>
<evidence type="ECO:0000256" key="1">
    <source>
        <dbReference type="ARBA" id="ARBA00004613"/>
    </source>
</evidence>
<evidence type="ECO:0000256" key="4">
    <source>
        <dbReference type="SAM" id="MobiDB-lite"/>
    </source>
</evidence>
<dbReference type="Pfam" id="PF25106">
    <property type="entry name" value="VWA_4"/>
    <property type="match status" value="1"/>
</dbReference>
<evidence type="ECO:0000313" key="9">
    <source>
        <dbReference type="Proteomes" id="UP000005408"/>
    </source>
</evidence>
<proteinExistence type="predicted"/>
<keyword evidence="5" id="KW-0812">Transmembrane</keyword>
<feature type="transmembrane region" description="Helical" evidence="5">
    <location>
        <begin position="1003"/>
        <end position="1025"/>
    </location>
</feature>
<evidence type="ECO:0000256" key="5">
    <source>
        <dbReference type="SAM" id="Phobius"/>
    </source>
</evidence>
<accession>A0A8W8N552</accession>
<feature type="compositionally biased region" description="Basic and acidic residues" evidence="4">
    <location>
        <begin position="1094"/>
        <end position="1104"/>
    </location>
</feature>
<keyword evidence="5" id="KW-1133">Transmembrane helix</keyword>
<dbReference type="Pfam" id="PF25107">
    <property type="entry name" value="VWA7_N"/>
    <property type="match status" value="1"/>
</dbReference>
<evidence type="ECO:0000256" key="3">
    <source>
        <dbReference type="ARBA" id="ARBA00022729"/>
    </source>
</evidence>
<organism evidence="8 9">
    <name type="scientific">Magallana gigas</name>
    <name type="common">Pacific oyster</name>
    <name type="synonym">Crassostrea gigas</name>
    <dbReference type="NCBI Taxonomy" id="29159"/>
    <lineage>
        <taxon>Eukaryota</taxon>
        <taxon>Metazoa</taxon>
        <taxon>Spiralia</taxon>
        <taxon>Lophotrochozoa</taxon>
        <taxon>Mollusca</taxon>
        <taxon>Bivalvia</taxon>
        <taxon>Autobranchia</taxon>
        <taxon>Pteriomorphia</taxon>
        <taxon>Ostreida</taxon>
        <taxon>Ostreoidea</taxon>
        <taxon>Ostreidae</taxon>
        <taxon>Magallana</taxon>
    </lineage>
</organism>
<dbReference type="Gene3D" id="3.40.50.410">
    <property type="entry name" value="von Willebrand factor, type A domain"/>
    <property type="match status" value="1"/>
</dbReference>
<feature type="domain" description="VWA7 N-terminal" evidence="7">
    <location>
        <begin position="111"/>
        <end position="327"/>
    </location>
</feature>
<feature type="compositionally biased region" description="Polar residues" evidence="4">
    <location>
        <begin position="1145"/>
        <end position="1156"/>
    </location>
</feature>
<dbReference type="SUPFAM" id="SSF53300">
    <property type="entry name" value="vWA-like"/>
    <property type="match status" value="1"/>
</dbReference>
<evidence type="ECO:0000313" key="8">
    <source>
        <dbReference type="EnsemblMetazoa" id="G4682.6:cds"/>
    </source>
</evidence>
<reference evidence="8" key="1">
    <citation type="submission" date="2022-08" db="UniProtKB">
        <authorList>
            <consortium name="EnsemblMetazoa"/>
        </authorList>
    </citation>
    <scope>IDENTIFICATION</scope>
    <source>
        <strain evidence="8">05x7-T-G4-1.051#20</strain>
    </source>
</reference>
<dbReference type="InterPro" id="IPR036465">
    <property type="entry name" value="vWFA_dom_sf"/>
</dbReference>
<dbReference type="PANTHER" id="PTHR14905:SF21">
    <property type="entry name" value="VWFA DOMAIN-CONTAINING PROTEIN"/>
    <property type="match status" value="1"/>
</dbReference>
<sequence length="1180" mass="131634">MALNRNFDVTEKLVNGSGSHLRKLFNDLQRRRKRLQHNEAYRAAGTTTFILSYTCLSFPANDFLKDTGTESHGVITLEAIYITTATFLDRMQLVNDTRKSPGLKVFEYFGTDQESKQQFTKIIHEISGYESIVQRDKADKSFFHVYGEQIQIGHFLIKNIRSKIKDLSRNKTIVKANISFIRELVATILYIIQEFYRNTNWIELHGNTIYKDFGQDNVSLAAVAGLRDKTCINCRYVNGMKNFENNTVGLNLNSGHRSVQNVTKPINSLRNESGSKCSHGTRDASRNLKAIGGTFKESSNQHETPHSHLHIVAAEAAVKATVYYLVDADRGLLKLVGPDVFRDIFGIHSREEIVKTSLTFVIDVTGSMSDDIEKVKIATKNILHEAKDSNCVPRIYVLVTFSDQANLTTIKSTTDFQIMLTWLDEITVSGEDGCAEYAMTGILKGIEMSNNDSNIYFVTGADAKDVYLKQGVINGLKAKSLKLIAFLNDKCSRRRKRGADGQYYLSVNRGGGFQFHRVRRSSISVFEAIANATGGKVYETTTANVGEIVEKEIKDTFPSSNVFVTWFGIPATSTHDGTIFIPVDDYIKSLKIMVKNVFSLSELVCYYPNGTNVLFSLKNEKSDLSNNVLTISVKNPRPGQWKLEKKSAYSWIINVTAQSALDFTATILETSTDGNSYHLSGNPIKGNNYSVAVDIENLGTKSTCTSVALLDENGNDVTEIFVSRMYLIEIARYIGEFTPYNRSSYVQIRGTDDEGNPFLRTRPLFVMPVSVQLHISPLLGDLRLHDASNITFSLTNIGEDLLDFVITITDGYSDISVQRGSLDGGKIYGGIITITPTSLQTLTLDFLVTLENYTGIIQTEKRRYFVMDSRTAHCIVTEYPKICPTEALNTGNCTFYKWNGSVQVSSATIRESLIRVSTDNVILDHMNLTDSNFSVPILISGHCCIQTVVLSIIDKDGFFDQCSFTLSKQPLTIVQYHTTTEELTTLKEITSSHPATQDGHSKVIGISIGVSVLGVILMSIIVCIVRNVKVRCRQKTPVELSNYRSLERKEMETTEDLEIQSERQNLLIVGVTPGINENEDGNDSNSVNVSYCKKEEPKTAEKQKSSSKSSDYVNEETDTSSEAATTQKLQSPMKDPEKCFETKVVSESSVCPNEQTNNEDDTIVISGRRGHKEIRETGIL</sequence>
<keyword evidence="5" id="KW-0472">Membrane</keyword>
<dbReference type="InterPro" id="IPR056862">
    <property type="entry name" value="VWA7_N"/>
</dbReference>
<dbReference type="AlphaFoldDB" id="A0A8W8N552"/>
<dbReference type="PANTHER" id="PTHR14905">
    <property type="entry name" value="NG37"/>
    <property type="match status" value="1"/>
</dbReference>
<dbReference type="InterPro" id="IPR056861">
    <property type="entry name" value="HMCN1-like_VWA"/>
</dbReference>
<protein>
    <recommendedName>
        <fullName evidence="10">VWFA domain-containing protein</fullName>
    </recommendedName>
</protein>
<dbReference type="CDD" id="cd00198">
    <property type="entry name" value="vWFA"/>
    <property type="match status" value="1"/>
</dbReference>
<evidence type="ECO:0000259" key="6">
    <source>
        <dbReference type="Pfam" id="PF25106"/>
    </source>
</evidence>
<dbReference type="InterPro" id="IPR052577">
    <property type="entry name" value="VWA7"/>
</dbReference>
<keyword evidence="3" id="KW-0732">Signal</keyword>
<dbReference type="Proteomes" id="UP000005408">
    <property type="component" value="Unassembled WGS sequence"/>
</dbReference>
<keyword evidence="9" id="KW-1185">Reference proteome</keyword>